<evidence type="ECO:0000313" key="6">
    <source>
        <dbReference type="EMBL" id="PSJ58872.1"/>
    </source>
</evidence>
<keyword evidence="2 4" id="KW-0238">DNA-binding</keyword>
<dbReference type="EMBL" id="PXYL01000009">
    <property type="protein sequence ID" value="PSJ58872.1"/>
    <property type="molecule type" value="Genomic_DNA"/>
</dbReference>
<protein>
    <submittedName>
        <fullName evidence="6">TetR/AcrR family transcriptional regulator</fullName>
    </submittedName>
</protein>
<dbReference type="GO" id="GO:0003700">
    <property type="term" value="F:DNA-binding transcription factor activity"/>
    <property type="evidence" value="ECO:0007669"/>
    <property type="project" value="TreeGrafter"/>
</dbReference>
<gene>
    <name evidence="6" type="ORF">C7I85_18095</name>
</gene>
<reference evidence="6 7" key="1">
    <citation type="submission" date="2018-03" db="EMBL/GenBank/DDBJ databases">
        <title>The draft genome of Mesorhizobium soli JCM 19897.</title>
        <authorList>
            <person name="Li L."/>
            <person name="Liu L."/>
            <person name="Liang L."/>
            <person name="Wang T."/>
            <person name="Zhang X."/>
        </authorList>
    </citation>
    <scope>NUCLEOTIDE SEQUENCE [LARGE SCALE GENOMIC DNA]</scope>
    <source>
        <strain evidence="6 7">JCM 19897</strain>
    </source>
</reference>
<keyword evidence="3" id="KW-0804">Transcription</keyword>
<name>A0A2P7S8Q6_9HYPH</name>
<dbReference type="InterPro" id="IPR009057">
    <property type="entry name" value="Homeodomain-like_sf"/>
</dbReference>
<feature type="DNA-binding region" description="H-T-H motif" evidence="4">
    <location>
        <begin position="38"/>
        <end position="57"/>
    </location>
</feature>
<dbReference type="SUPFAM" id="SSF46689">
    <property type="entry name" value="Homeodomain-like"/>
    <property type="match status" value="1"/>
</dbReference>
<sequence>MTKAGKTDRRHLRGQASAQRIIDTTIRLIAEEGIASVTMQRIADHIGSSNALVVFHFGTKEKLFRAVLEYLNDQFARLWQETVLLPGLTAPERIVAAIDCARHFRRQHPDWVAVWVLFSSDRQTVQLDRMISLPSDREYLAQTRDFLAEVAREGGYEGVDIETLAEGLNYLVQGAWYWDTFNPDAIRSDALHKTAMALLRQVFPRSFPAADG</sequence>
<evidence type="ECO:0000313" key="7">
    <source>
        <dbReference type="Proteomes" id="UP000240653"/>
    </source>
</evidence>
<dbReference type="InterPro" id="IPR050109">
    <property type="entry name" value="HTH-type_TetR-like_transc_reg"/>
</dbReference>
<dbReference type="OrthoDB" id="9806803at2"/>
<evidence type="ECO:0000259" key="5">
    <source>
        <dbReference type="PROSITE" id="PS50977"/>
    </source>
</evidence>
<evidence type="ECO:0000256" key="1">
    <source>
        <dbReference type="ARBA" id="ARBA00023015"/>
    </source>
</evidence>
<keyword evidence="7" id="KW-1185">Reference proteome</keyword>
<evidence type="ECO:0000256" key="3">
    <source>
        <dbReference type="ARBA" id="ARBA00023163"/>
    </source>
</evidence>
<proteinExistence type="predicted"/>
<accession>A0A2P7S8Q6</accession>
<dbReference type="PRINTS" id="PR00455">
    <property type="entry name" value="HTHTETR"/>
</dbReference>
<keyword evidence="1" id="KW-0805">Transcription regulation</keyword>
<dbReference type="Pfam" id="PF00440">
    <property type="entry name" value="TetR_N"/>
    <property type="match status" value="1"/>
</dbReference>
<dbReference type="PROSITE" id="PS50977">
    <property type="entry name" value="HTH_TETR_2"/>
    <property type="match status" value="1"/>
</dbReference>
<feature type="domain" description="HTH tetR-type" evidence="5">
    <location>
        <begin position="15"/>
        <end position="75"/>
    </location>
</feature>
<organism evidence="6 7">
    <name type="scientific">Pseudaminobacter soli</name>
    <name type="common">ex Li et al. 2025</name>
    <dbReference type="NCBI Taxonomy" id="1295366"/>
    <lineage>
        <taxon>Bacteria</taxon>
        <taxon>Pseudomonadati</taxon>
        <taxon>Pseudomonadota</taxon>
        <taxon>Alphaproteobacteria</taxon>
        <taxon>Hyphomicrobiales</taxon>
        <taxon>Phyllobacteriaceae</taxon>
        <taxon>Pseudaminobacter</taxon>
    </lineage>
</organism>
<dbReference type="GO" id="GO:0000976">
    <property type="term" value="F:transcription cis-regulatory region binding"/>
    <property type="evidence" value="ECO:0007669"/>
    <property type="project" value="TreeGrafter"/>
</dbReference>
<dbReference type="Gene3D" id="1.10.357.10">
    <property type="entry name" value="Tetracycline Repressor, domain 2"/>
    <property type="match status" value="1"/>
</dbReference>
<comment type="caution">
    <text evidence="6">The sequence shown here is derived from an EMBL/GenBank/DDBJ whole genome shotgun (WGS) entry which is preliminary data.</text>
</comment>
<dbReference type="PANTHER" id="PTHR30055">
    <property type="entry name" value="HTH-TYPE TRANSCRIPTIONAL REGULATOR RUTR"/>
    <property type="match status" value="1"/>
</dbReference>
<dbReference type="AlphaFoldDB" id="A0A2P7S8Q6"/>
<evidence type="ECO:0000256" key="4">
    <source>
        <dbReference type="PROSITE-ProRule" id="PRU00335"/>
    </source>
</evidence>
<evidence type="ECO:0000256" key="2">
    <source>
        <dbReference type="ARBA" id="ARBA00023125"/>
    </source>
</evidence>
<dbReference type="Proteomes" id="UP000240653">
    <property type="component" value="Unassembled WGS sequence"/>
</dbReference>
<dbReference type="SUPFAM" id="SSF48498">
    <property type="entry name" value="Tetracyclin repressor-like, C-terminal domain"/>
    <property type="match status" value="1"/>
</dbReference>
<dbReference type="PANTHER" id="PTHR30055:SF234">
    <property type="entry name" value="HTH-TYPE TRANSCRIPTIONAL REGULATOR BETI"/>
    <property type="match status" value="1"/>
</dbReference>
<dbReference type="InterPro" id="IPR001647">
    <property type="entry name" value="HTH_TetR"/>
</dbReference>
<dbReference type="InterPro" id="IPR036271">
    <property type="entry name" value="Tet_transcr_reg_TetR-rel_C_sf"/>
</dbReference>